<dbReference type="AlphaFoldDB" id="A0A6G9XZ83"/>
<organism evidence="2 3">
    <name type="scientific">Nocardia brasiliensis</name>
    <dbReference type="NCBI Taxonomy" id="37326"/>
    <lineage>
        <taxon>Bacteria</taxon>
        <taxon>Bacillati</taxon>
        <taxon>Actinomycetota</taxon>
        <taxon>Actinomycetes</taxon>
        <taxon>Mycobacteriales</taxon>
        <taxon>Nocardiaceae</taxon>
        <taxon>Nocardia</taxon>
    </lineage>
</organism>
<keyword evidence="1" id="KW-0732">Signal</keyword>
<protein>
    <recommendedName>
        <fullName evidence="4">Ricin B lectin domain-containing protein</fullName>
    </recommendedName>
</protein>
<accession>A0A6G9XZ83</accession>
<gene>
    <name evidence="2" type="ORF">F5X71_31515</name>
</gene>
<name>A0A6G9XZ83_NOCBR</name>
<dbReference type="EMBL" id="CP046171">
    <property type="protein sequence ID" value="QIS06231.1"/>
    <property type="molecule type" value="Genomic_DNA"/>
</dbReference>
<dbReference type="RefSeq" id="WP_167465276.1">
    <property type="nucleotide sequence ID" value="NZ_CP046171.1"/>
</dbReference>
<reference evidence="2 3" key="1">
    <citation type="journal article" date="2019" name="ACS Chem. Biol.">
        <title>Identification and Mobilization of a Cryptic Antibiotic Biosynthesis Gene Locus from a Human-Pathogenic Nocardia Isolate.</title>
        <authorList>
            <person name="Herisse M."/>
            <person name="Ishida K."/>
            <person name="Porter J.L."/>
            <person name="Howden B."/>
            <person name="Hertweck C."/>
            <person name="Stinear T.P."/>
            <person name="Pidot S.J."/>
        </authorList>
    </citation>
    <scope>NUCLEOTIDE SEQUENCE [LARGE SCALE GENOMIC DNA]</scope>
    <source>
        <strain evidence="2 3">AUSMDU00024985</strain>
    </source>
</reference>
<proteinExistence type="predicted"/>
<evidence type="ECO:0000256" key="1">
    <source>
        <dbReference type="SAM" id="SignalP"/>
    </source>
</evidence>
<dbReference type="Proteomes" id="UP000501705">
    <property type="component" value="Chromosome"/>
</dbReference>
<sequence length="185" mass="19803">MKHQSFRKGVATLGRSLAGLVLALAVMCVVPGTAAAQPAPGDKLAAGFPSQIQLRNQSVQFGTRCVYYDETRVWLADALENSTCDPALSSVFNTIMTPDGWARFELAAHPGRCLIADPSRDPQVGVGSCGGGQELDWGGGGPLNSIALYPRPHPTWWLCAIVNTVSLQQPPNGEPTLQEYKWAIN</sequence>
<feature type="signal peptide" evidence="1">
    <location>
        <begin position="1"/>
        <end position="35"/>
    </location>
</feature>
<evidence type="ECO:0008006" key="4">
    <source>
        <dbReference type="Google" id="ProtNLM"/>
    </source>
</evidence>
<feature type="chain" id="PRO_5038546766" description="Ricin B lectin domain-containing protein" evidence="1">
    <location>
        <begin position="36"/>
        <end position="185"/>
    </location>
</feature>
<evidence type="ECO:0000313" key="3">
    <source>
        <dbReference type="Proteomes" id="UP000501705"/>
    </source>
</evidence>
<evidence type="ECO:0000313" key="2">
    <source>
        <dbReference type="EMBL" id="QIS06231.1"/>
    </source>
</evidence>